<comment type="similarity">
    <text evidence="2 7">Belongs to the major facilitator superfamily. Sugar transporter (TC 2.A.1.1) family.</text>
</comment>
<feature type="transmembrane region" description="Helical" evidence="8">
    <location>
        <begin position="445"/>
        <end position="463"/>
    </location>
</feature>
<feature type="domain" description="Major facilitator superfamily (MFS) profile" evidence="9">
    <location>
        <begin position="14"/>
        <end position="467"/>
    </location>
</feature>
<dbReference type="GO" id="GO:0016020">
    <property type="term" value="C:membrane"/>
    <property type="evidence" value="ECO:0007669"/>
    <property type="project" value="UniProtKB-SubCell"/>
</dbReference>
<evidence type="ECO:0000256" key="5">
    <source>
        <dbReference type="ARBA" id="ARBA00022989"/>
    </source>
</evidence>
<comment type="subcellular location">
    <subcellularLocation>
        <location evidence="1">Membrane</location>
        <topology evidence="1">Multi-pass membrane protein</topology>
    </subcellularLocation>
</comment>
<dbReference type="CDD" id="cd17356">
    <property type="entry name" value="MFS_HXT"/>
    <property type="match status" value="1"/>
</dbReference>
<evidence type="ECO:0000259" key="9">
    <source>
        <dbReference type="PROSITE" id="PS50850"/>
    </source>
</evidence>
<evidence type="ECO:0000256" key="1">
    <source>
        <dbReference type="ARBA" id="ARBA00004141"/>
    </source>
</evidence>
<keyword evidence="6 8" id="KW-0472">Membrane</keyword>
<evidence type="ECO:0000256" key="3">
    <source>
        <dbReference type="ARBA" id="ARBA00022448"/>
    </source>
</evidence>
<accession>A0A8E2JWC9</accession>
<evidence type="ECO:0000256" key="2">
    <source>
        <dbReference type="ARBA" id="ARBA00010992"/>
    </source>
</evidence>
<feature type="transmembrane region" description="Helical" evidence="8">
    <location>
        <begin position="272"/>
        <end position="292"/>
    </location>
</feature>
<feature type="transmembrane region" description="Helical" evidence="8">
    <location>
        <begin position="344"/>
        <end position="363"/>
    </location>
</feature>
<sequence>MPSDFFKNRRVYLLTSVAYMGSLLFGYDTGVMGSVLALSSFKKDFNLPIGSSGFANAKNAYVSSNVVSLLTAGCFFGAIAAAFLNERFGRRYSLMFFTVIFLIGAAVQTGAHHEIGVIYGGRVIAGLGIGGMSSITPVFVSENCPPNVRGRIAGLFQEFLVIGSTFAYWLDYGVSLHIPVSTKQWRVPVAIQLIPGGFMLFGLFFLKESPRWLMKNGRHQEAAESLAHIRCETTESPEVLKELAEIRAAIEEELNATEGVTWRECLLPGNRYRFLTGFALMFWQQFSGTNSIGYYAPQIFQTVGVSKSSSSLFATGVYGTVKVVATAIFLLLGIDRFGRKKSLIFGALWMSIMMFIIGAVLVTHPPTNVGSVSHASIAMVVMIYLYVIGYSASWGPVPWVYLGEIFPTRLRAYGVGMGAATQWLFNFVITKITPEAVYHIKWRTFLMFAIFCLGMCVFVIFFIKETKGRTLEDMDILFGAVNAEQRAEDVEKVLASEKGAVQMEENSIDMARRKS</sequence>
<dbReference type="AlphaFoldDB" id="A0A8E2JWC9"/>
<dbReference type="InterPro" id="IPR050360">
    <property type="entry name" value="MFS_Sugar_Transporters"/>
</dbReference>
<feature type="transmembrane region" description="Helical" evidence="8">
    <location>
        <begin position="152"/>
        <end position="169"/>
    </location>
</feature>
<keyword evidence="5 8" id="KW-1133">Transmembrane helix</keyword>
<name>A0A8E2JWC9_9PEZI</name>
<dbReference type="Proteomes" id="UP000250140">
    <property type="component" value="Unassembled WGS sequence"/>
</dbReference>
<dbReference type="PROSITE" id="PS00217">
    <property type="entry name" value="SUGAR_TRANSPORT_2"/>
    <property type="match status" value="1"/>
</dbReference>
<evidence type="ECO:0000313" key="11">
    <source>
        <dbReference type="Proteomes" id="UP000250140"/>
    </source>
</evidence>
<dbReference type="PANTHER" id="PTHR48022:SF23">
    <property type="entry name" value="MAJOR FACILITATOR SUPERFAMILY (MFS) PROFILE DOMAIN-CONTAINING PROTEIN"/>
    <property type="match status" value="1"/>
</dbReference>
<dbReference type="InterPro" id="IPR005829">
    <property type="entry name" value="Sugar_transporter_CS"/>
</dbReference>
<evidence type="ECO:0000313" key="10">
    <source>
        <dbReference type="EMBL" id="OCL11629.1"/>
    </source>
</evidence>
<reference evidence="10 11" key="1">
    <citation type="journal article" date="2016" name="Nat. Commun.">
        <title>Ectomycorrhizal ecology is imprinted in the genome of the dominant symbiotic fungus Cenococcum geophilum.</title>
        <authorList>
            <consortium name="DOE Joint Genome Institute"/>
            <person name="Peter M."/>
            <person name="Kohler A."/>
            <person name="Ohm R.A."/>
            <person name="Kuo A."/>
            <person name="Krutzmann J."/>
            <person name="Morin E."/>
            <person name="Arend M."/>
            <person name="Barry K.W."/>
            <person name="Binder M."/>
            <person name="Choi C."/>
            <person name="Clum A."/>
            <person name="Copeland A."/>
            <person name="Grisel N."/>
            <person name="Haridas S."/>
            <person name="Kipfer T."/>
            <person name="LaButti K."/>
            <person name="Lindquist E."/>
            <person name="Lipzen A."/>
            <person name="Maire R."/>
            <person name="Meier B."/>
            <person name="Mihaltcheva S."/>
            <person name="Molinier V."/>
            <person name="Murat C."/>
            <person name="Poggeler S."/>
            <person name="Quandt C.A."/>
            <person name="Sperisen C."/>
            <person name="Tritt A."/>
            <person name="Tisserant E."/>
            <person name="Crous P.W."/>
            <person name="Henrissat B."/>
            <person name="Nehls U."/>
            <person name="Egli S."/>
            <person name="Spatafora J.W."/>
            <person name="Grigoriev I.V."/>
            <person name="Martin F.M."/>
        </authorList>
    </citation>
    <scope>NUCLEOTIDE SEQUENCE [LARGE SCALE GENOMIC DNA]</scope>
    <source>
        <strain evidence="10 11">CBS 207.34</strain>
    </source>
</reference>
<dbReference type="PRINTS" id="PR00171">
    <property type="entry name" value="SUGRTRNSPORT"/>
</dbReference>
<feature type="transmembrane region" description="Helical" evidence="8">
    <location>
        <begin position="117"/>
        <end position="140"/>
    </location>
</feature>
<dbReference type="EMBL" id="KV749021">
    <property type="protein sequence ID" value="OCL11629.1"/>
    <property type="molecule type" value="Genomic_DNA"/>
</dbReference>
<dbReference type="GO" id="GO:0005351">
    <property type="term" value="F:carbohydrate:proton symporter activity"/>
    <property type="evidence" value="ECO:0007669"/>
    <property type="project" value="TreeGrafter"/>
</dbReference>
<proteinExistence type="inferred from homology"/>
<dbReference type="Pfam" id="PF00083">
    <property type="entry name" value="Sugar_tr"/>
    <property type="match status" value="1"/>
</dbReference>
<feature type="transmembrane region" description="Helical" evidence="8">
    <location>
        <begin position="92"/>
        <end position="111"/>
    </location>
</feature>
<feature type="transmembrane region" description="Helical" evidence="8">
    <location>
        <begin position="413"/>
        <end position="433"/>
    </location>
</feature>
<dbReference type="SUPFAM" id="SSF103473">
    <property type="entry name" value="MFS general substrate transporter"/>
    <property type="match status" value="1"/>
</dbReference>
<feature type="transmembrane region" description="Helical" evidence="8">
    <location>
        <begin position="312"/>
        <end position="332"/>
    </location>
</feature>
<protein>
    <submittedName>
        <fullName evidence="10">General substrate transporter</fullName>
    </submittedName>
</protein>
<feature type="transmembrane region" description="Helical" evidence="8">
    <location>
        <begin position="61"/>
        <end position="85"/>
    </location>
</feature>
<dbReference type="PANTHER" id="PTHR48022">
    <property type="entry name" value="PLASTIDIC GLUCOSE TRANSPORTER 4"/>
    <property type="match status" value="1"/>
</dbReference>
<evidence type="ECO:0000256" key="4">
    <source>
        <dbReference type="ARBA" id="ARBA00022692"/>
    </source>
</evidence>
<evidence type="ECO:0000256" key="6">
    <source>
        <dbReference type="ARBA" id="ARBA00023136"/>
    </source>
</evidence>
<keyword evidence="4 8" id="KW-0812">Transmembrane</keyword>
<feature type="transmembrane region" description="Helical" evidence="8">
    <location>
        <begin position="189"/>
        <end position="206"/>
    </location>
</feature>
<dbReference type="PROSITE" id="PS50850">
    <property type="entry name" value="MFS"/>
    <property type="match status" value="1"/>
</dbReference>
<gene>
    <name evidence="10" type="ORF">AOQ84DRAFT_313560</name>
</gene>
<organism evidence="10 11">
    <name type="scientific">Glonium stellatum</name>
    <dbReference type="NCBI Taxonomy" id="574774"/>
    <lineage>
        <taxon>Eukaryota</taxon>
        <taxon>Fungi</taxon>
        <taxon>Dikarya</taxon>
        <taxon>Ascomycota</taxon>
        <taxon>Pezizomycotina</taxon>
        <taxon>Dothideomycetes</taxon>
        <taxon>Pleosporomycetidae</taxon>
        <taxon>Gloniales</taxon>
        <taxon>Gloniaceae</taxon>
        <taxon>Glonium</taxon>
    </lineage>
</organism>
<dbReference type="Gene3D" id="1.20.1250.20">
    <property type="entry name" value="MFS general substrate transporter like domains"/>
    <property type="match status" value="1"/>
</dbReference>
<dbReference type="InterPro" id="IPR036259">
    <property type="entry name" value="MFS_trans_sf"/>
</dbReference>
<dbReference type="FunFam" id="1.20.1250.20:FF:000026">
    <property type="entry name" value="MFS quinate transporter QutD"/>
    <property type="match status" value="1"/>
</dbReference>
<feature type="transmembrane region" description="Helical" evidence="8">
    <location>
        <begin position="375"/>
        <end position="401"/>
    </location>
</feature>
<keyword evidence="11" id="KW-1185">Reference proteome</keyword>
<feature type="transmembrane region" description="Helical" evidence="8">
    <location>
        <begin position="12"/>
        <end position="41"/>
    </location>
</feature>
<dbReference type="InterPro" id="IPR003663">
    <property type="entry name" value="Sugar/inositol_transpt"/>
</dbReference>
<keyword evidence="3 7" id="KW-0813">Transport</keyword>
<evidence type="ECO:0000256" key="7">
    <source>
        <dbReference type="RuleBase" id="RU003346"/>
    </source>
</evidence>
<dbReference type="InterPro" id="IPR020846">
    <property type="entry name" value="MFS_dom"/>
</dbReference>
<dbReference type="InterPro" id="IPR005828">
    <property type="entry name" value="MFS_sugar_transport-like"/>
</dbReference>
<evidence type="ECO:0000256" key="8">
    <source>
        <dbReference type="SAM" id="Phobius"/>
    </source>
</evidence>
<dbReference type="OrthoDB" id="6612291at2759"/>
<dbReference type="NCBIfam" id="TIGR00879">
    <property type="entry name" value="SP"/>
    <property type="match status" value="1"/>
</dbReference>
<dbReference type="PROSITE" id="PS00216">
    <property type="entry name" value="SUGAR_TRANSPORT_1"/>
    <property type="match status" value="1"/>
</dbReference>